<organism evidence="2 3">
    <name type="scientific">Pannonibacter phragmitetus</name>
    <dbReference type="NCBI Taxonomy" id="121719"/>
    <lineage>
        <taxon>Bacteria</taxon>
        <taxon>Pseudomonadati</taxon>
        <taxon>Pseudomonadota</taxon>
        <taxon>Alphaproteobacteria</taxon>
        <taxon>Hyphomicrobiales</taxon>
        <taxon>Stappiaceae</taxon>
        <taxon>Pannonibacter</taxon>
    </lineage>
</organism>
<proteinExistence type="predicted"/>
<evidence type="ECO:0000259" key="1">
    <source>
        <dbReference type="Pfam" id="PF03781"/>
    </source>
</evidence>
<dbReference type="InterPro" id="IPR042095">
    <property type="entry name" value="SUMF_sf"/>
</dbReference>
<dbReference type="AlphaFoldDB" id="A0A0L0IZV9"/>
<dbReference type="Proteomes" id="UP000064921">
    <property type="component" value="Chromosome"/>
</dbReference>
<dbReference type="SUPFAM" id="SSF56436">
    <property type="entry name" value="C-type lectin-like"/>
    <property type="match status" value="1"/>
</dbReference>
<dbReference type="KEGG" id="pphr:APZ00_11630"/>
<sequence>MTLIRYTSAAVAGLALLTLLQGFAAAPKAPHPAPETVRLEEAALAYREPGEFLDRGTPVNGPRVPLTLEAPLTIMRAQVTRGAYDACVADGACLALGTKGAPDLPVTGVNFIDAEAYAAWLSVKTGETWRLPTDREWALAAGSRFKDDAYTEISDPANPSRRWIAVYDIESKLQEEIDPKPMPAGHFGTNEHGLLDLAGNVWEWTSTCYRRHHVLPGGEMRETENCGIRVAEGRHRALMTTFFRDPKAGACSVGVPPANLGIRLVREETGVRQWLGF</sequence>
<dbReference type="RefSeq" id="WP_050473025.1">
    <property type="nucleotide sequence ID" value="NZ_CP013068.1"/>
</dbReference>
<evidence type="ECO:0000313" key="3">
    <source>
        <dbReference type="Proteomes" id="UP000064921"/>
    </source>
</evidence>
<feature type="domain" description="Sulfatase-modifying factor enzyme-like" evidence="1">
    <location>
        <begin position="55"/>
        <end position="266"/>
    </location>
</feature>
<reference evidence="2 3" key="1">
    <citation type="submission" date="2015-10" db="EMBL/GenBank/DDBJ databases">
        <title>The world's first case of liver abscess caused by Pannonibacter phragmitetus.</title>
        <authorList>
            <person name="Ming D."/>
            <person name="Wang M."/>
            <person name="Zhou Y."/>
            <person name="Jiang T."/>
            <person name="Hu S."/>
        </authorList>
    </citation>
    <scope>NUCLEOTIDE SEQUENCE [LARGE SCALE GENOMIC DNA]</scope>
    <source>
        <strain evidence="2 3">31801</strain>
    </source>
</reference>
<accession>A0A0L0IZV9</accession>
<dbReference type="eggNOG" id="COG1262">
    <property type="taxonomic scope" value="Bacteria"/>
</dbReference>
<dbReference type="Pfam" id="PF03781">
    <property type="entry name" value="FGE-sulfatase"/>
    <property type="match status" value="1"/>
</dbReference>
<dbReference type="InterPro" id="IPR005532">
    <property type="entry name" value="SUMF_dom"/>
</dbReference>
<dbReference type="STRING" id="121719.APZ00_11630"/>
<dbReference type="Gene3D" id="3.90.1580.10">
    <property type="entry name" value="paralog of FGE (formylglycine-generating enzyme)"/>
    <property type="match status" value="1"/>
</dbReference>
<dbReference type="EMBL" id="CP013068">
    <property type="protein sequence ID" value="ALV27635.1"/>
    <property type="molecule type" value="Genomic_DNA"/>
</dbReference>
<keyword evidence="3" id="KW-1185">Reference proteome</keyword>
<dbReference type="PANTHER" id="PTHR23150">
    <property type="entry name" value="SULFATASE MODIFYING FACTOR 1, 2"/>
    <property type="match status" value="1"/>
</dbReference>
<dbReference type="InterPro" id="IPR016187">
    <property type="entry name" value="CTDL_fold"/>
</dbReference>
<dbReference type="PANTHER" id="PTHR23150:SF19">
    <property type="entry name" value="FORMYLGLYCINE-GENERATING ENZYME"/>
    <property type="match status" value="1"/>
</dbReference>
<dbReference type="PATRIC" id="fig|121719.5.peg.4475"/>
<dbReference type="GO" id="GO:0120147">
    <property type="term" value="F:formylglycine-generating oxidase activity"/>
    <property type="evidence" value="ECO:0007669"/>
    <property type="project" value="TreeGrafter"/>
</dbReference>
<name>A0A0L0IZV9_9HYPH</name>
<dbReference type="InterPro" id="IPR051043">
    <property type="entry name" value="Sulfatase_Mod_Factor_Kinase"/>
</dbReference>
<evidence type="ECO:0000313" key="2">
    <source>
        <dbReference type="EMBL" id="ALV27635.1"/>
    </source>
</evidence>
<protein>
    <submittedName>
        <fullName evidence="2">Nitrate reductase</fullName>
    </submittedName>
</protein>
<gene>
    <name evidence="2" type="ORF">APZ00_11630</name>
</gene>